<protein>
    <recommendedName>
        <fullName evidence="1">Aminoglycoside phosphotransferase domain-containing protein</fullName>
    </recommendedName>
</protein>
<dbReference type="EMBL" id="KI440848">
    <property type="protein sequence ID" value="ERS97076.1"/>
    <property type="molecule type" value="Genomic_DNA"/>
</dbReference>
<evidence type="ECO:0000313" key="2">
    <source>
        <dbReference type="EMBL" id="ERS97076.1"/>
    </source>
</evidence>
<dbReference type="Proteomes" id="UP000018087">
    <property type="component" value="Unassembled WGS sequence"/>
</dbReference>
<dbReference type="Pfam" id="PF01636">
    <property type="entry name" value="APH"/>
    <property type="match status" value="1"/>
</dbReference>
<organism evidence="2 3">
    <name type="scientific">Sporothrix schenckii (strain ATCC 58251 / de Perez 2211183)</name>
    <name type="common">Rose-picker's disease fungus</name>
    <dbReference type="NCBI Taxonomy" id="1391915"/>
    <lineage>
        <taxon>Eukaryota</taxon>
        <taxon>Fungi</taxon>
        <taxon>Dikarya</taxon>
        <taxon>Ascomycota</taxon>
        <taxon>Pezizomycotina</taxon>
        <taxon>Sordariomycetes</taxon>
        <taxon>Sordariomycetidae</taxon>
        <taxon>Ophiostomatales</taxon>
        <taxon>Ophiostomataceae</taxon>
        <taxon>Sporothrix</taxon>
    </lineage>
</organism>
<sequence length="237" mass="27154">MHMAQLVFQRRDVVEDANDAWDKYVARQLFRRAAAERRFSSEATVSDAGPPAISLYSEDLRSANILLDKDDRIVGVIDWEFAYAAPLSFSSCPPWWLLMDNPESWSPGGLVGWQQTYEPRLRTFLSALEEVEKQKQQPASAGEPLSQHMSSWTSNASMRNYAARRSWAFDFLWWKHIDESLYGPNEDQDHKARLAEMPAAQLQILDDFVKQKLDEGEDAEVTVWDKDAAVAHLAQYL</sequence>
<dbReference type="AlphaFoldDB" id="U7PQ69"/>
<dbReference type="Gene3D" id="3.90.1200.10">
    <property type="match status" value="1"/>
</dbReference>
<dbReference type="eggNOG" id="ENOG502SKQE">
    <property type="taxonomic scope" value="Eukaryota"/>
</dbReference>
<proteinExistence type="predicted"/>
<dbReference type="InterPro" id="IPR002575">
    <property type="entry name" value="Aminoglycoside_PTrfase"/>
</dbReference>
<dbReference type="SUPFAM" id="SSF56112">
    <property type="entry name" value="Protein kinase-like (PK-like)"/>
    <property type="match status" value="1"/>
</dbReference>
<keyword evidence="3" id="KW-1185">Reference proteome</keyword>
<dbReference type="HOGENOM" id="CLU_028906_1_2_1"/>
<accession>U7PQ69</accession>
<evidence type="ECO:0000259" key="1">
    <source>
        <dbReference type="Pfam" id="PF01636"/>
    </source>
</evidence>
<reference evidence="3" key="1">
    <citation type="journal article" date="2014" name="Genome Announc.">
        <title>Genome sequence of the pathogenic fungus Sporothrix schenckii (ATCC 58251).</title>
        <authorList>
            <person name="Cuomo C.A."/>
            <person name="Rodriguez-Del Valle N."/>
            <person name="Perez-Sanchez L."/>
            <person name="Abouelleil A."/>
            <person name="Goldberg J."/>
            <person name="Young S."/>
            <person name="Zeng Q."/>
            <person name="Birren B.W."/>
        </authorList>
    </citation>
    <scope>NUCLEOTIDE SEQUENCE [LARGE SCALE GENOMIC DNA]</scope>
    <source>
        <strain evidence="3">ATCC 58251 / de Perez 2211183</strain>
    </source>
</reference>
<dbReference type="InterPro" id="IPR011009">
    <property type="entry name" value="Kinase-like_dom_sf"/>
</dbReference>
<feature type="domain" description="Aminoglycoside phosphotransferase" evidence="1">
    <location>
        <begin position="24"/>
        <end position="118"/>
    </location>
</feature>
<name>U7PQ69_SPOS1</name>
<dbReference type="STRING" id="1391915.U7PQ69"/>
<gene>
    <name evidence="2" type="ORF">HMPREF1624_06405</name>
</gene>
<dbReference type="OrthoDB" id="5412996at2759"/>
<evidence type="ECO:0000313" key="3">
    <source>
        <dbReference type="Proteomes" id="UP000018087"/>
    </source>
</evidence>